<dbReference type="InterPro" id="IPR036390">
    <property type="entry name" value="WH_DNA-bd_sf"/>
</dbReference>
<dbReference type="RefSeq" id="WP_204601339.1">
    <property type="nucleotide sequence ID" value="NZ_JBHSED010000040.1"/>
</dbReference>
<dbReference type="SUPFAM" id="SSF46785">
    <property type="entry name" value="Winged helix' DNA-binding domain"/>
    <property type="match status" value="1"/>
</dbReference>
<protein>
    <recommendedName>
        <fullName evidence="4">HTH domain-containing protein</fullName>
    </recommendedName>
</protein>
<feature type="compositionally biased region" description="Basic and acidic residues" evidence="1">
    <location>
        <begin position="298"/>
        <end position="318"/>
    </location>
</feature>
<feature type="compositionally biased region" description="Basic and acidic residues" evidence="1">
    <location>
        <begin position="129"/>
        <end position="143"/>
    </location>
</feature>
<dbReference type="EMBL" id="JBHSED010000040">
    <property type="protein sequence ID" value="MFC4305763.1"/>
    <property type="molecule type" value="Genomic_DNA"/>
</dbReference>
<dbReference type="Gene3D" id="1.10.10.10">
    <property type="entry name" value="Winged helix-like DNA-binding domain superfamily/Winged helix DNA-binding domain"/>
    <property type="match status" value="1"/>
</dbReference>
<comment type="caution">
    <text evidence="2">The sequence shown here is derived from an EMBL/GenBank/DDBJ whole genome shotgun (WGS) entry which is preliminary data.</text>
</comment>
<evidence type="ECO:0000313" key="2">
    <source>
        <dbReference type="EMBL" id="MFC4305763.1"/>
    </source>
</evidence>
<gene>
    <name evidence="2" type="ORF">ACFO1S_20240</name>
</gene>
<feature type="compositionally biased region" description="Basic and acidic residues" evidence="1">
    <location>
        <begin position="108"/>
        <end position="120"/>
    </location>
</feature>
<dbReference type="Proteomes" id="UP001595755">
    <property type="component" value="Unassembled WGS sequence"/>
</dbReference>
<feature type="region of interest" description="Disordered" evidence="1">
    <location>
        <begin position="108"/>
        <end position="143"/>
    </location>
</feature>
<organism evidence="2 3">
    <name type="scientific">Cohnella boryungensis</name>
    <dbReference type="NCBI Taxonomy" id="768479"/>
    <lineage>
        <taxon>Bacteria</taxon>
        <taxon>Bacillati</taxon>
        <taxon>Bacillota</taxon>
        <taxon>Bacilli</taxon>
        <taxon>Bacillales</taxon>
        <taxon>Paenibacillaceae</taxon>
        <taxon>Cohnella</taxon>
    </lineage>
</organism>
<keyword evidence="3" id="KW-1185">Reference proteome</keyword>
<dbReference type="InterPro" id="IPR036388">
    <property type="entry name" value="WH-like_DNA-bd_sf"/>
</dbReference>
<evidence type="ECO:0008006" key="4">
    <source>
        <dbReference type="Google" id="ProtNLM"/>
    </source>
</evidence>
<sequence length="318" mass="36356">MPQTSYPFPMYSGLLEPGHYKNIGSAIWLFLWCVSATTTEKEKDGIVWGIVLGNKPVKTEELAARFEVSDRTIRDWLKVLKDHEYIRVTRAPSGLILTVRKSKKFLHRPEENFRSDRQNSSDHSPGNGGDRKKSSDHFAERPEENFRSNKDIIAFKDLAVVVVEDDDPSKSDDEGMLLPRHGAAPAAAADPDADSGQSGVSFTDYRRIITDKFISRRAKGTFLSPKDESALDEIVACKIPLDTVLRGIDKAYDEYKPKHYRDAVRTLDFCVPIILDLHVSEQRKRETSITKTPRKSKQQLELEDLRRKREEARQRDQR</sequence>
<name>A0ABV8SFU7_9BACL</name>
<feature type="region of interest" description="Disordered" evidence="1">
    <location>
        <begin position="284"/>
        <end position="318"/>
    </location>
</feature>
<evidence type="ECO:0000256" key="1">
    <source>
        <dbReference type="SAM" id="MobiDB-lite"/>
    </source>
</evidence>
<reference evidence="3" key="1">
    <citation type="journal article" date="2019" name="Int. J. Syst. Evol. Microbiol.">
        <title>The Global Catalogue of Microorganisms (GCM) 10K type strain sequencing project: providing services to taxonomists for standard genome sequencing and annotation.</title>
        <authorList>
            <consortium name="The Broad Institute Genomics Platform"/>
            <consortium name="The Broad Institute Genome Sequencing Center for Infectious Disease"/>
            <person name="Wu L."/>
            <person name="Ma J."/>
        </authorList>
    </citation>
    <scope>NUCLEOTIDE SEQUENCE [LARGE SCALE GENOMIC DNA]</scope>
    <source>
        <strain evidence="3">CGMCC 4.1641</strain>
    </source>
</reference>
<evidence type="ECO:0000313" key="3">
    <source>
        <dbReference type="Proteomes" id="UP001595755"/>
    </source>
</evidence>
<accession>A0ABV8SFU7</accession>
<proteinExistence type="predicted"/>